<gene>
    <name evidence="1" type="ORF">L6164_034376</name>
</gene>
<sequence>MEDSGKNSSNNNSKFLNPWVLQFQKMGLELKCPLCLNLFRRPMLLPCNHIFCNSCISDCHGPGLECAICNTQYAHRDLRQVPFIENMVTIFRCLDGTFSANMLQQLSSDDMRVSEPCQALLNSTLNNKSTEKLSETSLGDNLCCGRPIFSLATNKHINKPSLNHCNEFAIDQNKKGERSGIVVHGKSEECSQQEVRDHEEFGVVEMETNQVTQPLPDSPPFCDTKGSDNDCSDQDSAHILVAGKLESSSLKRASKANGNLEGRMVQLRSESSDSKSDGLVRELKRQKNLNHGASDMSLKSDNVIQFQPTVRPHCKSVDSRCNLELKSGVDPGALLPAIPDDSCSNTFICSFCQSSKVSEVTGPMLHYANGNLVTGDAAIQPNVIHVHGTCIDWAPQVYFVGESIKNLKAELARGAKLKCSICGLKGAALGCYVKSCRRTYHAPCAMEMSTCRWDHEDFLMLCPAHYRVRFPNEKSKSKKNAPQKHHVTSHSASEPSKPLEAPTDDGKNWIFCGSALSSEEKILLINLASRIGATVTKFWTPEVTHVIAATDANGACSRTLKVLMAILNGRWVLKMDWVRACMEVRHPVEEEPYEISLDNHGCQGGPKTGRLQAMNNEPKLFSGLNFYFSGDYMPAYKEDLEDLVVAGGGSVLGNKEELVTVGHKCEATSSKLFIVYNLDPPQGCRLGEEVSILWQRLSEAEDLASKTGSQVIGHTWLLESIAASKLQTFVS</sequence>
<proteinExistence type="predicted"/>
<evidence type="ECO:0000313" key="2">
    <source>
        <dbReference type="Proteomes" id="UP000828941"/>
    </source>
</evidence>
<reference evidence="1 2" key="1">
    <citation type="journal article" date="2022" name="DNA Res.">
        <title>Chromosomal-level genome assembly of the orchid tree Bauhinia variegata (Leguminosae; Cercidoideae) supports the allotetraploid origin hypothesis of Bauhinia.</title>
        <authorList>
            <person name="Zhong Y."/>
            <person name="Chen Y."/>
            <person name="Zheng D."/>
            <person name="Pang J."/>
            <person name="Liu Y."/>
            <person name="Luo S."/>
            <person name="Meng S."/>
            <person name="Qian L."/>
            <person name="Wei D."/>
            <person name="Dai S."/>
            <person name="Zhou R."/>
        </authorList>
    </citation>
    <scope>NUCLEOTIDE SEQUENCE [LARGE SCALE GENOMIC DNA]</scope>
    <source>
        <strain evidence="1">BV-YZ2020</strain>
    </source>
</reference>
<comment type="caution">
    <text evidence="1">The sequence shown here is derived from an EMBL/GenBank/DDBJ whole genome shotgun (WGS) entry which is preliminary data.</text>
</comment>
<dbReference type="Proteomes" id="UP000828941">
    <property type="component" value="Chromosome 13"/>
</dbReference>
<protein>
    <submittedName>
        <fullName evidence="1">Uncharacterized protein</fullName>
    </submittedName>
</protein>
<organism evidence="1 2">
    <name type="scientific">Bauhinia variegata</name>
    <name type="common">Purple orchid tree</name>
    <name type="synonym">Phanera variegata</name>
    <dbReference type="NCBI Taxonomy" id="167791"/>
    <lineage>
        <taxon>Eukaryota</taxon>
        <taxon>Viridiplantae</taxon>
        <taxon>Streptophyta</taxon>
        <taxon>Embryophyta</taxon>
        <taxon>Tracheophyta</taxon>
        <taxon>Spermatophyta</taxon>
        <taxon>Magnoliopsida</taxon>
        <taxon>eudicotyledons</taxon>
        <taxon>Gunneridae</taxon>
        <taxon>Pentapetalae</taxon>
        <taxon>rosids</taxon>
        <taxon>fabids</taxon>
        <taxon>Fabales</taxon>
        <taxon>Fabaceae</taxon>
        <taxon>Cercidoideae</taxon>
        <taxon>Cercideae</taxon>
        <taxon>Bauhiniinae</taxon>
        <taxon>Bauhinia</taxon>
    </lineage>
</organism>
<dbReference type="EMBL" id="CM039438">
    <property type="protein sequence ID" value="KAI4301059.1"/>
    <property type="molecule type" value="Genomic_DNA"/>
</dbReference>
<keyword evidence="2" id="KW-1185">Reference proteome</keyword>
<name>A0ACB9KV49_BAUVA</name>
<accession>A0ACB9KV49</accession>
<evidence type="ECO:0000313" key="1">
    <source>
        <dbReference type="EMBL" id="KAI4301059.1"/>
    </source>
</evidence>